<name>A0ABS8RHE8_DATST</name>
<reference evidence="1 2" key="1">
    <citation type="journal article" date="2021" name="BMC Genomics">
        <title>Datura genome reveals duplications of psychoactive alkaloid biosynthetic genes and high mutation rate following tissue culture.</title>
        <authorList>
            <person name="Rajewski A."/>
            <person name="Carter-House D."/>
            <person name="Stajich J."/>
            <person name="Litt A."/>
        </authorList>
    </citation>
    <scope>NUCLEOTIDE SEQUENCE [LARGE SCALE GENOMIC DNA]</scope>
    <source>
        <strain evidence="1">AR-01</strain>
    </source>
</reference>
<evidence type="ECO:0000313" key="1">
    <source>
        <dbReference type="EMBL" id="MCD7446268.1"/>
    </source>
</evidence>
<keyword evidence="2" id="KW-1185">Reference proteome</keyword>
<sequence length="145" mass="16756">MGQHDVQARQCRQCRDAMPAQRMEQSIAERQPRIIIKNLLRRARVKKGQNIGFGGLLTRFLRGHQIEEEEVDYIPVYDPRGVGLTKTKKPEGVHGLVLSINEHNAQTGNMLSHMYHMEMLQLRMNGVSKEKLQQLIMDYPLSEHL</sequence>
<accession>A0ABS8RHE8</accession>
<evidence type="ECO:0000313" key="2">
    <source>
        <dbReference type="Proteomes" id="UP000823775"/>
    </source>
</evidence>
<dbReference type="EMBL" id="JACEIK010000009">
    <property type="protein sequence ID" value="MCD7446268.1"/>
    <property type="molecule type" value="Genomic_DNA"/>
</dbReference>
<organism evidence="1 2">
    <name type="scientific">Datura stramonium</name>
    <name type="common">Jimsonweed</name>
    <name type="synonym">Common thornapple</name>
    <dbReference type="NCBI Taxonomy" id="4076"/>
    <lineage>
        <taxon>Eukaryota</taxon>
        <taxon>Viridiplantae</taxon>
        <taxon>Streptophyta</taxon>
        <taxon>Embryophyta</taxon>
        <taxon>Tracheophyta</taxon>
        <taxon>Spermatophyta</taxon>
        <taxon>Magnoliopsida</taxon>
        <taxon>eudicotyledons</taxon>
        <taxon>Gunneridae</taxon>
        <taxon>Pentapetalae</taxon>
        <taxon>asterids</taxon>
        <taxon>lamiids</taxon>
        <taxon>Solanales</taxon>
        <taxon>Solanaceae</taxon>
        <taxon>Solanoideae</taxon>
        <taxon>Datureae</taxon>
        <taxon>Datura</taxon>
    </lineage>
</organism>
<comment type="caution">
    <text evidence="1">The sequence shown here is derived from an EMBL/GenBank/DDBJ whole genome shotgun (WGS) entry which is preliminary data.</text>
</comment>
<proteinExistence type="predicted"/>
<protein>
    <submittedName>
        <fullName evidence="1">Uncharacterized protein</fullName>
    </submittedName>
</protein>
<gene>
    <name evidence="1" type="ORF">HAX54_050989</name>
</gene>
<dbReference type="Proteomes" id="UP000823775">
    <property type="component" value="Unassembled WGS sequence"/>
</dbReference>